<reference evidence="2 3" key="1">
    <citation type="journal article" date="2020" name="Cell">
        <title>Large-Scale Comparative Analyses of Tick Genomes Elucidate Their Genetic Diversity and Vector Capacities.</title>
        <authorList>
            <consortium name="Tick Genome and Microbiome Consortium (TIGMIC)"/>
            <person name="Jia N."/>
            <person name="Wang J."/>
            <person name="Shi W."/>
            <person name="Du L."/>
            <person name="Sun Y."/>
            <person name="Zhan W."/>
            <person name="Jiang J.F."/>
            <person name="Wang Q."/>
            <person name="Zhang B."/>
            <person name="Ji P."/>
            <person name="Bell-Sakyi L."/>
            <person name="Cui X.M."/>
            <person name="Yuan T.T."/>
            <person name="Jiang B.G."/>
            <person name="Yang W.F."/>
            <person name="Lam T.T."/>
            <person name="Chang Q.C."/>
            <person name="Ding S.J."/>
            <person name="Wang X.J."/>
            <person name="Zhu J.G."/>
            <person name="Ruan X.D."/>
            <person name="Zhao L."/>
            <person name="Wei J.T."/>
            <person name="Ye R.Z."/>
            <person name="Que T.C."/>
            <person name="Du C.H."/>
            <person name="Zhou Y.H."/>
            <person name="Cheng J.X."/>
            <person name="Dai P.F."/>
            <person name="Guo W.B."/>
            <person name="Han X.H."/>
            <person name="Huang E.J."/>
            <person name="Li L.F."/>
            <person name="Wei W."/>
            <person name="Gao Y.C."/>
            <person name="Liu J.Z."/>
            <person name="Shao H.Z."/>
            <person name="Wang X."/>
            <person name="Wang C.C."/>
            <person name="Yang T.C."/>
            <person name="Huo Q.B."/>
            <person name="Li W."/>
            <person name="Chen H.Y."/>
            <person name="Chen S.E."/>
            <person name="Zhou L.G."/>
            <person name="Ni X.B."/>
            <person name="Tian J.H."/>
            <person name="Sheng Y."/>
            <person name="Liu T."/>
            <person name="Pan Y.S."/>
            <person name="Xia L.Y."/>
            <person name="Li J."/>
            <person name="Zhao F."/>
            <person name="Cao W.C."/>
        </authorList>
    </citation>
    <scope>NUCLEOTIDE SEQUENCE [LARGE SCALE GENOMIC DNA]</scope>
    <source>
        <strain evidence="2">HaeL-2018</strain>
    </source>
</reference>
<proteinExistence type="predicted"/>
<feature type="compositionally biased region" description="Basic residues" evidence="1">
    <location>
        <begin position="1"/>
        <end position="12"/>
    </location>
</feature>
<accession>A0A9J6H038</accession>
<evidence type="ECO:0000256" key="1">
    <source>
        <dbReference type="SAM" id="MobiDB-lite"/>
    </source>
</evidence>
<dbReference type="VEuPathDB" id="VectorBase:HLOH_057799"/>
<name>A0A9J6H038_HAELO</name>
<protein>
    <recommendedName>
        <fullName evidence="4">Gag-like protein</fullName>
    </recommendedName>
</protein>
<keyword evidence="3" id="KW-1185">Reference proteome</keyword>
<organism evidence="2 3">
    <name type="scientific">Haemaphysalis longicornis</name>
    <name type="common">Bush tick</name>
    <dbReference type="NCBI Taxonomy" id="44386"/>
    <lineage>
        <taxon>Eukaryota</taxon>
        <taxon>Metazoa</taxon>
        <taxon>Ecdysozoa</taxon>
        <taxon>Arthropoda</taxon>
        <taxon>Chelicerata</taxon>
        <taxon>Arachnida</taxon>
        <taxon>Acari</taxon>
        <taxon>Parasitiformes</taxon>
        <taxon>Ixodida</taxon>
        <taxon>Ixodoidea</taxon>
        <taxon>Ixodidae</taxon>
        <taxon>Haemaphysalinae</taxon>
        <taxon>Haemaphysalis</taxon>
    </lineage>
</organism>
<dbReference type="AlphaFoldDB" id="A0A9J6H038"/>
<comment type="caution">
    <text evidence="2">The sequence shown here is derived from an EMBL/GenBank/DDBJ whole genome shotgun (WGS) entry which is preliminary data.</text>
</comment>
<dbReference type="OrthoDB" id="8123891at2759"/>
<evidence type="ECO:0000313" key="3">
    <source>
        <dbReference type="Proteomes" id="UP000821853"/>
    </source>
</evidence>
<evidence type="ECO:0008006" key="4">
    <source>
        <dbReference type="Google" id="ProtNLM"/>
    </source>
</evidence>
<feature type="region of interest" description="Disordered" evidence="1">
    <location>
        <begin position="1"/>
        <end position="21"/>
    </location>
</feature>
<evidence type="ECO:0000313" key="2">
    <source>
        <dbReference type="EMBL" id="KAH9380675.1"/>
    </source>
</evidence>
<dbReference type="Proteomes" id="UP000821853">
    <property type="component" value="Chromosome 8"/>
</dbReference>
<sequence>MGSRHPKRKRSKSNGFKNGFQGLHANATIQKRGGDGNYLTKPLSGQGLYKGPATAQLNQHLEGCSDAMTPQDLEGSQPTEAYGYASCRIFHDAANGLALEQFAPCSQSNSPRSENDKVISDSQVKYSSAWIESSHSRPKGTPSIPVMIELLDDTITPWDLDLNAVDKVIRETGGDGVLTVKTTCSGDFVVHVCKSEAAVQLQLMTTLLGVKISASLSSYYHENMAKMRGVPLHMTNTQILKSVAPYGVIGARRGHSYTRLDNGSCIEKPKNTIILNFAPHVKELPASLLIEGEWYEVDHCVRNPVQCMNCYGYQHHARQCTSSSRCKLCAGYHFHKECNSFTTYRCVNCNGAHAATYSLCPVKCMYMKSTKGNPKAPETLPGPWLTTSIL</sequence>
<gene>
    <name evidence="2" type="ORF">HPB48_014597</name>
</gene>
<dbReference type="OMA" id="AWIESSH"/>
<dbReference type="EMBL" id="JABSTR010000010">
    <property type="protein sequence ID" value="KAH9380675.1"/>
    <property type="molecule type" value="Genomic_DNA"/>
</dbReference>